<name>V4AKC4_LOTGI</name>
<gene>
    <name evidence="2" type="ORF">LOTGIDRAFT_153478</name>
</gene>
<sequence>MPMMMRTATVVRKNRRRSAAASSRQAQKTTTSFNRRASAPSMSPHHHHPVFSPRPISRSAETVARTVTPYASPSKSVTFHTETEEICINSRPDTLAIRGKYIDYFPLMELSN</sequence>
<evidence type="ECO:0000256" key="1">
    <source>
        <dbReference type="SAM" id="MobiDB-lite"/>
    </source>
</evidence>
<proteinExistence type="predicted"/>
<dbReference type="AlphaFoldDB" id="V4AKC4"/>
<dbReference type="RefSeq" id="XP_009055611.1">
    <property type="nucleotide sequence ID" value="XM_009057363.1"/>
</dbReference>
<dbReference type="HOGENOM" id="CLU_2148684_0_0_1"/>
<dbReference type="Proteomes" id="UP000030746">
    <property type="component" value="Unassembled WGS sequence"/>
</dbReference>
<dbReference type="EMBL" id="KB201890">
    <property type="protein sequence ID" value="ESO94001.1"/>
    <property type="molecule type" value="Genomic_DNA"/>
</dbReference>
<evidence type="ECO:0000313" key="3">
    <source>
        <dbReference type="Proteomes" id="UP000030746"/>
    </source>
</evidence>
<dbReference type="GeneID" id="20235983"/>
<dbReference type="CTD" id="20235983"/>
<dbReference type="KEGG" id="lgi:LOTGIDRAFT_153478"/>
<organism evidence="2 3">
    <name type="scientific">Lottia gigantea</name>
    <name type="common">Giant owl limpet</name>
    <dbReference type="NCBI Taxonomy" id="225164"/>
    <lineage>
        <taxon>Eukaryota</taxon>
        <taxon>Metazoa</taxon>
        <taxon>Spiralia</taxon>
        <taxon>Lophotrochozoa</taxon>
        <taxon>Mollusca</taxon>
        <taxon>Gastropoda</taxon>
        <taxon>Patellogastropoda</taxon>
        <taxon>Lottioidea</taxon>
        <taxon>Lottiidae</taxon>
        <taxon>Lottia</taxon>
    </lineage>
</organism>
<accession>V4AKC4</accession>
<reference evidence="2 3" key="1">
    <citation type="journal article" date="2013" name="Nature">
        <title>Insights into bilaterian evolution from three spiralian genomes.</title>
        <authorList>
            <person name="Simakov O."/>
            <person name="Marletaz F."/>
            <person name="Cho S.J."/>
            <person name="Edsinger-Gonzales E."/>
            <person name="Havlak P."/>
            <person name="Hellsten U."/>
            <person name="Kuo D.H."/>
            <person name="Larsson T."/>
            <person name="Lv J."/>
            <person name="Arendt D."/>
            <person name="Savage R."/>
            <person name="Osoegawa K."/>
            <person name="de Jong P."/>
            <person name="Grimwood J."/>
            <person name="Chapman J.A."/>
            <person name="Shapiro H."/>
            <person name="Aerts A."/>
            <person name="Otillar R.P."/>
            <person name="Terry A.Y."/>
            <person name="Boore J.L."/>
            <person name="Grigoriev I.V."/>
            <person name="Lindberg D.R."/>
            <person name="Seaver E.C."/>
            <person name="Weisblat D.A."/>
            <person name="Putnam N.H."/>
            <person name="Rokhsar D.S."/>
        </authorList>
    </citation>
    <scope>NUCLEOTIDE SEQUENCE [LARGE SCALE GENOMIC DNA]</scope>
</reference>
<protein>
    <submittedName>
        <fullName evidence="2">Uncharacterized protein</fullName>
    </submittedName>
</protein>
<evidence type="ECO:0000313" key="2">
    <source>
        <dbReference type="EMBL" id="ESO94001.1"/>
    </source>
</evidence>
<keyword evidence="3" id="KW-1185">Reference proteome</keyword>
<feature type="region of interest" description="Disordered" evidence="1">
    <location>
        <begin position="1"/>
        <end position="59"/>
    </location>
</feature>